<protein>
    <submittedName>
        <fullName evidence="2">Uncharacterized protein</fullName>
    </submittedName>
</protein>
<keyword evidence="1" id="KW-1133">Transmembrane helix</keyword>
<keyword evidence="1" id="KW-0812">Transmembrane</keyword>
<proteinExistence type="predicted"/>
<evidence type="ECO:0000313" key="2">
    <source>
        <dbReference type="EMBL" id="OGF33517.1"/>
    </source>
</evidence>
<reference evidence="2 3" key="1">
    <citation type="journal article" date="2016" name="Nat. Commun.">
        <title>Thousands of microbial genomes shed light on interconnected biogeochemical processes in an aquifer system.</title>
        <authorList>
            <person name="Anantharaman K."/>
            <person name="Brown C.T."/>
            <person name="Hug L.A."/>
            <person name="Sharon I."/>
            <person name="Castelle C.J."/>
            <person name="Probst A.J."/>
            <person name="Thomas B.C."/>
            <person name="Singh A."/>
            <person name="Wilkins M.J."/>
            <person name="Karaoz U."/>
            <person name="Brodie E.L."/>
            <person name="Williams K.H."/>
            <person name="Hubbard S.S."/>
            <person name="Banfield J.F."/>
        </authorList>
    </citation>
    <scope>NUCLEOTIDE SEQUENCE [LARGE SCALE GENOMIC DNA]</scope>
</reference>
<feature type="transmembrane region" description="Helical" evidence="1">
    <location>
        <begin position="12"/>
        <end position="34"/>
    </location>
</feature>
<name>A0A1F5T3I6_9BACT</name>
<gene>
    <name evidence="2" type="ORF">A2478_02420</name>
</gene>
<evidence type="ECO:0000313" key="3">
    <source>
        <dbReference type="Proteomes" id="UP000179001"/>
    </source>
</evidence>
<organism evidence="2 3">
    <name type="scientific">Candidatus Falkowbacteria bacterium RIFOXYC2_FULL_36_12</name>
    <dbReference type="NCBI Taxonomy" id="1798002"/>
    <lineage>
        <taxon>Bacteria</taxon>
        <taxon>Candidatus Falkowiibacteriota</taxon>
    </lineage>
</organism>
<evidence type="ECO:0000256" key="1">
    <source>
        <dbReference type="SAM" id="Phobius"/>
    </source>
</evidence>
<dbReference type="AlphaFoldDB" id="A0A1F5T3I6"/>
<dbReference type="EMBL" id="MFGJ01000001">
    <property type="protein sequence ID" value="OGF33517.1"/>
    <property type="molecule type" value="Genomic_DNA"/>
</dbReference>
<comment type="caution">
    <text evidence="2">The sequence shown here is derived from an EMBL/GenBank/DDBJ whole genome shotgun (WGS) entry which is preliminary data.</text>
</comment>
<dbReference type="Proteomes" id="UP000179001">
    <property type="component" value="Unassembled WGS sequence"/>
</dbReference>
<sequence length="398" mass="45910">MSERNTKALSCFLGFLIFSIIVLIIVSVGNFYVLNKIIKSNANTLTEQKIPVEKDITEANQTVEENKILEDGFMVLKSDDKIVRVGLESGSVESLFPDGYELLGFHSYNNDSKYFFLKQGADIFKFNYENQQLEKIDIIIHDYVEILPSADQDFKFIISDYSKSIEAIGMFDSFVLNQSYLYDARINETQEISGFESLGCKIFDSKNKKVYSWNCGEGVVGALPIKEFNFTGQELKIHELRDQINDSSEFQIFKNNNQVFVFNKTINKIFVANLLEDNFELTEYFFSDDAWTEFEALNVGNVYSIVIDYSQNKLFFGLKDGLLIMNFVNNEIKDSMLEKEENLYGNFIFIYDQAVYFKKNVREVNGEITSQIFKFDLNTKNKKLVASLKSSEEITILH</sequence>
<accession>A0A1F5T3I6</accession>
<keyword evidence="1" id="KW-0472">Membrane</keyword>